<evidence type="ECO:0000313" key="3">
    <source>
        <dbReference type="EMBL" id="KAG5182120.1"/>
    </source>
</evidence>
<evidence type="ECO:0000313" key="4">
    <source>
        <dbReference type="Proteomes" id="UP000664859"/>
    </source>
</evidence>
<dbReference type="EMBL" id="JAFCMP010000268">
    <property type="protein sequence ID" value="KAG5182120.1"/>
    <property type="molecule type" value="Genomic_DNA"/>
</dbReference>
<sequence length="152" mass="16236">MKAAARTVLASLALLALNCAHAFIVAPAAKEEPAVDVDWSAEFSAVKDAYAAAKEGLEARVAAGDWQGVMTQAQGLDQSFRKRLMGGLRKRFPKESKALKEEALLLCNAVTFDLIAINKAGRSKDEPAAREALAVLDADVGKFLALEPQLLQ</sequence>
<evidence type="ECO:0000256" key="1">
    <source>
        <dbReference type="ARBA" id="ARBA00023078"/>
    </source>
</evidence>
<name>A0A835YZ48_9STRA</name>
<evidence type="ECO:0000256" key="2">
    <source>
        <dbReference type="SAM" id="SignalP"/>
    </source>
</evidence>
<proteinExistence type="predicted"/>
<feature type="chain" id="PRO_5032777978" evidence="2">
    <location>
        <begin position="23"/>
        <end position="152"/>
    </location>
</feature>
<comment type="caution">
    <text evidence="3">The sequence shown here is derived from an EMBL/GenBank/DDBJ whole genome shotgun (WGS) entry which is preliminary data.</text>
</comment>
<reference evidence="3" key="1">
    <citation type="submission" date="2021-02" db="EMBL/GenBank/DDBJ databases">
        <title>First Annotated Genome of the Yellow-green Alga Tribonema minus.</title>
        <authorList>
            <person name="Mahan K.M."/>
        </authorList>
    </citation>
    <scope>NUCLEOTIDE SEQUENCE</scope>
    <source>
        <strain evidence="3">UTEX B ZZ1240</strain>
    </source>
</reference>
<feature type="signal peptide" evidence="2">
    <location>
        <begin position="1"/>
        <end position="22"/>
    </location>
</feature>
<dbReference type="Proteomes" id="UP000664859">
    <property type="component" value="Unassembled WGS sequence"/>
</dbReference>
<dbReference type="Gene3D" id="1.20.120.290">
    <property type="entry name" value="Oxygen-evolving enhancer protein 3 (PsbQ), four-helix up-down bundle"/>
    <property type="match status" value="1"/>
</dbReference>
<organism evidence="3 4">
    <name type="scientific">Tribonema minus</name>
    <dbReference type="NCBI Taxonomy" id="303371"/>
    <lineage>
        <taxon>Eukaryota</taxon>
        <taxon>Sar</taxon>
        <taxon>Stramenopiles</taxon>
        <taxon>Ochrophyta</taxon>
        <taxon>PX clade</taxon>
        <taxon>Xanthophyceae</taxon>
        <taxon>Tribonematales</taxon>
        <taxon>Tribonemataceae</taxon>
        <taxon>Tribonema</taxon>
    </lineage>
</organism>
<dbReference type="AlphaFoldDB" id="A0A835YZ48"/>
<accession>A0A835YZ48</accession>
<dbReference type="InterPro" id="IPR023222">
    <property type="entry name" value="PsbQ-like_dom_sf"/>
</dbReference>
<dbReference type="OrthoDB" id="46852at2759"/>
<keyword evidence="4" id="KW-1185">Reference proteome</keyword>
<protein>
    <submittedName>
        <fullName evidence="3">Uncharacterized protein</fullName>
    </submittedName>
</protein>
<gene>
    <name evidence="3" type="ORF">JKP88DRAFT_349024</name>
</gene>
<keyword evidence="1" id="KW-0793">Thylakoid</keyword>
<keyword evidence="2" id="KW-0732">Signal</keyword>